<keyword evidence="3" id="KW-1133">Transmembrane helix</keyword>
<organism evidence="5 6">
    <name type="scientific">Paenibacillus herberti</name>
    <dbReference type="NCBI Taxonomy" id="1619309"/>
    <lineage>
        <taxon>Bacteria</taxon>
        <taxon>Bacillati</taxon>
        <taxon>Bacillota</taxon>
        <taxon>Bacilli</taxon>
        <taxon>Bacillales</taxon>
        <taxon>Paenibacillaceae</taxon>
        <taxon>Paenibacillus</taxon>
    </lineage>
</organism>
<dbReference type="PANTHER" id="PTHR32089">
    <property type="entry name" value="METHYL-ACCEPTING CHEMOTAXIS PROTEIN MCPB"/>
    <property type="match status" value="1"/>
</dbReference>
<proteinExistence type="predicted"/>
<comment type="caution">
    <text evidence="5">The sequence shown here is derived from an EMBL/GenBank/DDBJ whole genome shotgun (WGS) entry which is preliminary data.</text>
</comment>
<dbReference type="PROSITE" id="PS50111">
    <property type="entry name" value="CHEMOTAXIS_TRANSDUC_2"/>
    <property type="match status" value="1"/>
</dbReference>
<sequence length="497" mass="53538">MDVSLTVLDKRNRLFVKLIWGLLALGVAADYGAGLPSSMIWMLVIIGSLTCGFATLLTYMRVFRSSIMYLVASILTLIIVLLIVSDPNPIVSTYFMVYVNIGLMTLYANYKPIIFSGVLGMGVSTYLYLTPEYKEKLFPGESLTYLYLYLILFTVSLVFSMRFSERLQRQVAEEGKAAAEANRESDLLLEKMKDTVMTLDDFSSRYSGEVAAAGQVSREVTAAFGEMSAASEHQSSAMQRVSASIDSVETAVGSLAGKTSSLAELSEETTELARSGSEGMSQLMGSMNQVERIMAGLVELMEDMERQNAKVGDINRSISDIASQTQLLSLNASIEAAHAGEQGRGFAVVADAVGKLADSSSIAAGDIAEILESTRQRMDAVSAVVAEGQQAVRASSGLTEEVGHSVGRIKSNSDKVLEHAGASVQASAQLEQEYHQIAGDTASMASVTEQNQASMEEINASMAEQHSQIVGIASGYEKLNELVAELRYLVQQRSTGK</sequence>
<dbReference type="PANTHER" id="PTHR32089:SF112">
    <property type="entry name" value="LYSOZYME-LIKE PROTEIN-RELATED"/>
    <property type="match status" value="1"/>
</dbReference>
<gene>
    <name evidence="5" type="ORF">CGZ75_05275</name>
</gene>
<keyword evidence="3" id="KW-0472">Membrane</keyword>
<dbReference type="Gene3D" id="1.10.287.950">
    <property type="entry name" value="Methyl-accepting chemotaxis protein"/>
    <property type="match status" value="1"/>
</dbReference>
<feature type="transmembrane region" description="Helical" evidence="3">
    <location>
        <begin position="14"/>
        <end position="33"/>
    </location>
</feature>
<feature type="transmembrane region" description="Helical" evidence="3">
    <location>
        <begin position="142"/>
        <end position="160"/>
    </location>
</feature>
<feature type="transmembrane region" description="Helical" evidence="3">
    <location>
        <begin position="67"/>
        <end position="84"/>
    </location>
</feature>
<dbReference type="OrthoDB" id="2166737at2"/>
<keyword evidence="1 2" id="KW-0807">Transducer</keyword>
<dbReference type="Pfam" id="PF00015">
    <property type="entry name" value="MCPsignal"/>
    <property type="match status" value="1"/>
</dbReference>
<name>A0A229P2K9_9BACL</name>
<dbReference type="Proteomes" id="UP000215145">
    <property type="component" value="Unassembled WGS sequence"/>
</dbReference>
<dbReference type="GO" id="GO:0007165">
    <property type="term" value="P:signal transduction"/>
    <property type="evidence" value="ECO:0007669"/>
    <property type="project" value="UniProtKB-KW"/>
</dbReference>
<dbReference type="RefSeq" id="WP_089523201.1">
    <property type="nucleotide sequence ID" value="NZ_NMUQ01000001.1"/>
</dbReference>
<dbReference type="SMART" id="SM00283">
    <property type="entry name" value="MA"/>
    <property type="match status" value="1"/>
</dbReference>
<protein>
    <submittedName>
        <fullName evidence="5">Chemotaxis protein</fullName>
    </submittedName>
</protein>
<feature type="domain" description="Methyl-accepting transducer" evidence="4">
    <location>
        <begin position="209"/>
        <end position="466"/>
    </location>
</feature>
<evidence type="ECO:0000259" key="4">
    <source>
        <dbReference type="PROSITE" id="PS50111"/>
    </source>
</evidence>
<dbReference type="InterPro" id="IPR004089">
    <property type="entry name" value="MCPsignal_dom"/>
</dbReference>
<dbReference type="EMBL" id="NMUQ01000001">
    <property type="protein sequence ID" value="OXM16115.1"/>
    <property type="molecule type" value="Genomic_DNA"/>
</dbReference>
<keyword evidence="6" id="KW-1185">Reference proteome</keyword>
<feature type="transmembrane region" description="Helical" evidence="3">
    <location>
        <begin position="113"/>
        <end position="130"/>
    </location>
</feature>
<keyword evidence="3" id="KW-0812">Transmembrane</keyword>
<evidence type="ECO:0000313" key="5">
    <source>
        <dbReference type="EMBL" id="OXM16115.1"/>
    </source>
</evidence>
<evidence type="ECO:0000256" key="1">
    <source>
        <dbReference type="ARBA" id="ARBA00023224"/>
    </source>
</evidence>
<accession>A0A229P2K9</accession>
<reference evidence="5 6" key="1">
    <citation type="submission" date="2017-07" db="EMBL/GenBank/DDBJ databases">
        <title>Paenibacillus herberti R33 genome sequencing and assembly.</title>
        <authorList>
            <person name="Su W."/>
        </authorList>
    </citation>
    <scope>NUCLEOTIDE SEQUENCE [LARGE SCALE GENOMIC DNA]</scope>
    <source>
        <strain evidence="5 6">R33</strain>
    </source>
</reference>
<evidence type="ECO:0000313" key="6">
    <source>
        <dbReference type="Proteomes" id="UP000215145"/>
    </source>
</evidence>
<dbReference type="SUPFAM" id="SSF58104">
    <property type="entry name" value="Methyl-accepting chemotaxis protein (MCP) signaling domain"/>
    <property type="match status" value="1"/>
</dbReference>
<dbReference type="AlphaFoldDB" id="A0A229P2K9"/>
<dbReference type="GO" id="GO:0016020">
    <property type="term" value="C:membrane"/>
    <property type="evidence" value="ECO:0007669"/>
    <property type="project" value="InterPro"/>
</dbReference>
<feature type="transmembrane region" description="Helical" evidence="3">
    <location>
        <begin position="39"/>
        <end position="60"/>
    </location>
</feature>
<evidence type="ECO:0000256" key="3">
    <source>
        <dbReference type="SAM" id="Phobius"/>
    </source>
</evidence>
<evidence type="ECO:0000256" key="2">
    <source>
        <dbReference type="PROSITE-ProRule" id="PRU00284"/>
    </source>
</evidence>